<reference evidence="6" key="1">
    <citation type="submission" date="2020-07" db="EMBL/GenBank/DDBJ databases">
        <title>Huge and variable diversity of episymbiotic CPR bacteria and DPANN archaea in groundwater ecosystems.</title>
        <authorList>
            <person name="He C.Y."/>
            <person name="Keren R."/>
            <person name="Whittaker M."/>
            <person name="Farag I.F."/>
            <person name="Doudna J."/>
            <person name="Cate J.H.D."/>
            <person name="Banfield J.F."/>
        </authorList>
    </citation>
    <scope>NUCLEOTIDE SEQUENCE</scope>
    <source>
        <strain evidence="6">NC_groundwater_672_Ag_B-0.1um_62_36</strain>
    </source>
</reference>
<dbReference type="InterPro" id="IPR027417">
    <property type="entry name" value="P-loop_NTPase"/>
</dbReference>
<dbReference type="AlphaFoldDB" id="A0A932FXU7"/>
<comment type="caution">
    <text evidence="6">The sequence shown here is derived from an EMBL/GenBank/DDBJ whole genome shotgun (WGS) entry which is preliminary data.</text>
</comment>
<dbReference type="InterPro" id="IPR002078">
    <property type="entry name" value="Sigma_54_int"/>
</dbReference>
<keyword evidence="1" id="KW-0547">Nucleotide-binding</keyword>
<feature type="non-terminal residue" evidence="6">
    <location>
        <position position="1"/>
    </location>
</feature>
<evidence type="ECO:0000313" key="7">
    <source>
        <dbReference type="Proteomes" id="UP000769766"/>
    </source>
</evidence>
<gene>
    <name evidence="6" type="ORF">HYY20_03250</name>
</gene>
<evidence type="ECO:0000256" key="1">
    <source>
        <dbReference type="ARBA" id="ARBA00022741"/>
    </source>
</evidence>
<dbReference type="PROSITE" id="PS50045">
    <property type="entry name" value="SIGMA54_INTERACT_4"/>
    <property type="match status" value="1"/>
</dbReference>
<dbReference type="Gene3D" id="1.10.10.60">
    <property type="entry name" value="Homeodomain-like"/>
    <property type="match status" value="1"/>
</dbReference>
<feature type="domain" description="Sigma-54 factor interaction" evidence="5">
    <location>
        <begin position="1"/>
        <end position="117"/>
    </location>
</feature>
<evidence type="ECO:0000256" key="3">
    <source>
        <dbReference type="ARBA" id="ARBA00023015"/>
    </source>
</evidence>
<evidence type="ECO:0000313" key="6">
    <source>
        <dbReference type="EMBL" id="MBI2875879.1"/>
    </source>
</evidence>
<dbReference type="PANTHER" id="PTHR32071">
    <property type="entry name" value="TRANSCRIPTIONAL REGULATORY PROTEIN"/>
    <property type="match status" value="1"/>
</dbReference>
<sequence length="218" mass="25239">LRAIQEGEIERVGGTKAITINARLIAATNKNLEQLVRQGEFREDLYYRLNVIPIRLPSLRERRQDIPHFVRFFLERYNRKFKKRIDKITEPALKILCEYDWPGNIRELENLVERLVATVDGATIFEGHIPIEYYFPGSGGPTSPEAEESLSSKGFPLLREACEAFERNFILKVLEKTHWNRTQAAERLGLPLSTLKYKLSKLGLYEFLGEQESSKGRD</sequence>
<dbReference type="EMBL" id="JACPRF010000099">
    <property type="protein sequence ID" value="MBI2875879.1"/>
    <property type="molecule type" value="Genomic_DNA"/>
</dbReference>
<dbReference type="Gene3D" id="1.10.8.60">
    <property type="match status" value="1"/>
</dbReference>
<dbReference type="GO" id="GO:0043565">
    <property type="term" value="F:sequence-specific DNA binding"/>
    <property type="evidence" value="ECO:0007669"/>
    <property type="project" value="InterPro"/>
</dbReference>
<accession>A0A932FXU7</accession>
<name>A0A932FXU7_UNCTE</name>
<dbReference type="GO" id="GO:0005524">
    <property type="term" value="F:ATP binding"/>
    <property type="evidence" value="ECO:0007669"/>
    <property type="project" value="UniProtKB-KW"/>
</dbReference>
<dbReference type="InterPro" id="IPR002197">
    <property type="entry name" value="HTH_Fis"/>
</dbReference>
<dbReference type="PRINTS" id="PR01590">
    <property type="entry name" value="HTHFIS"/>
</dbReference>
<evidence type="ECO:0000256" key="4">
    <source>
        <dbReference type="ARBA" id="ARBA00023163"/>
    </source>
</evidence>
<dbReference type="Gene3D" id="3.40.50.300">
    <property type="entry name" value="P-loop containing nucleotide triphosphate hydrolases"/>
    <property type="match status" value="1"/>
</dbReference>
<evidence type="ECO:0000259" key="5">
    <source>
        <dbReference type="PROSITE" id="PS50045"/>
    </source>
</evidence>
<keyword evidence="4" id="KW-0804">Transcription</keyword>
<organism evidence="6 7">
    <name type="scientific">Tectimicrobiota bacterium</name>
    <dbReference type="NCBI Taxonomy" id="2528274"/>
    <lineage>
        <taxon>Bacteria</taxon>
        <taxon>Pseudomonadati</taxon>
        <taxon>Nitrospinota/Tectimicrobiota group</taxon>
        <taxon>Candidatus Tectimicrobiota</taxon>
    </lineage>
</organism>
<dbReference type="SUPFAM" id="SSF52540">
    <property type="entry name" value="P-loop containing nucleoside triphosphate hydrolases"/>
    <property type="match status" value="1"/>
</dbReference>
<dbReference type="Pfam" id="PF02954">
    <property type="entry name" value="HTH_8"/>
    <property type="match status" value="1"/>
</dbReference>
<dbReference type="Pfam" id="PF25601">
    <property type="entry name" value="AAA_lid_14"/>
    <property type="match status" value="1"/>
</dbReference>
<dbReference type="PROSITE" id="PS00688">
    <property type="entry name" value="SIGMA54_INTERACT_3"/>
    <property type="match status" value="1"/>
</dbReference>
<dbReference type="Pfam" id="PF00158">
    <property type="entry name" value="Sigma54_activat"/>
    <property type="match status" value="1"/>
</dbReference>
<dbReference type="GO" id="GO:0006355">
    <property type="term" value="P:regulation of DNA-templated transcription"/>
    <property type="evidence" value="ECO:0007669"/>
    <property type="project" value="InterPro"/>
</dbReference>
<keyword evidence="2" id="KW-0067">ATP-binding</keyword>
<dbReference type="InterPro" id="IPR009057">
    <property type="entry name" value="Homeodomain-like_sf"/>
</dbReference>
<dbReference type="InterPro" id="IPR058031">
    <property type="entry name" value="AAA_lid_NorR"/>
</dbReference>
<dbReference type="InterPro" id="IPR025944">
    <property type="entry name" value="Sigma_54_int_dom_CS"/>
</dbReference>
<keyword evidence="3" id="KW-0805">Transcription regulation</keyword>
<protein>
    <submittedName>
        <fullName evidence="6">Sigma-54-dependent Fis family transcriptional regulator</fullName>
    </submittedName>
</protein>
<dbReference type="Proteomes" id="UP000769766">
    <property type="component" value="Unassembled WGS sequence"/>
</dbReference>
<dbReference type="SUPFAM" id="SSF46689">
    <property type="entry name" value="Homeodomain-like"/>
    <property type="match status" value="1"/>
</dbReference>
<proteinExistence type="predicted"/>
<evidence type="ECO:0000256" key="2">
    <source>
        <dbReference type="ARBA" id="ARBA00022840"/>
    </source>
</evidence>